<evidence type="ECO:0000313" key="3">
    <source>
        <dbReference type="Proteomes" id="UP000324222"/>
    </source>
</evidence>
<reference evidence="2 3" key="1">
    <citation type="submission" date="2019-05" db="EMBL/GenBank/DDBJ databases">
        <title>Another draft genome of Portunus trituberculatus and its Hox gene families provides insights of decapod evolution.</title>
        <authorList>
            <person name="Jeong J.-H."/>
            <person name="Song I."/>
            <person name="Kim S."/>
            <person name="Choi T."/>
            <person name="Kim D."/>
            <person name="Ryu S."/>
            <person name="Kim W."/>
        </authorList>
    </citation>
    <scope>NUCLEOTIDE SEQUENCE [LARGE SCALE GENOMIC DNA]</scope>
    <source>
        <tissue evidence="2">Muscle</tissue>
    </source>
</reference>
<proteinExistence type="predicted"/>
<accession>A0A5B7HMK6</accession>
<evidence type="ECO:0000256" key="1">
    <source>
        <dbReference type="SAM" id="MobiDB-lite"/>
    </source>
</evidence>
<feature type="region of interest" description="Disordered" evidence="1">
    <location>
        <begin position="43"/>
        <end position="73"/>
    </location>
</feature>
<organism evidence="2 3">
    <name type="scientific">Portunus trituberculatus</name>
    <name type="common">Swimming crab</name>
    <name type="synonym">Neptunus trituberculatus</name>
    <dbReference type="NCBI Taxonomy" id="210409"/>
    <lineage>
        <taxon>Eukaryota</taxon>
        <taxon>Metazoa</taxon>
        <taxon>Ecdysozoa</taxon>
        <taxon>Arthropoda</taxon>
        <taxon>Crustacea</taxon>
        <taxon>Multicrustacea</taxon>
        <taxon>Malacostraca</taxon>
        <taxon>Eumalacostraca</taxon>
        <taxon>Eucarida</taxon>
        <taxon>Decapoda</taxon>
        <taxon>Pleocyemata</taxon>
        <taxon>Brachyura</taxon>
        <taxon>Eubrachyura</taxon>
        <taxon>Portunoidea</taxon>
        <taxon>Portunidae</taxon>
        <taxon>Portuninae</taxon>
        <taxon>Portunus</taxon>
    </lineage>
</organism>
<dbReference type="Proteomes" id="UP000324222">
    <property type="component" value="Unassembled WGS sequence"/>
</dbReference>
<comment type="caution">
    <text evidence="2">The sequence shown here is derived from an EMBL/GenBank/DDBJ whole genome shotgun (WGS) entry which is preliminary data.</text>
</comment>
<gene>
    <name evidence="2" type="ORF">E2C01_067996</name>
</gene>
<evidence type="ECO:0000313" key="2">
    <source>
        <dbReference type="EMBL" id="MPC73660.1"/>
    </source>
</evidence>
<sequence length="73" mass="7731">MGTGSQVWSRHPGNTVLLESVCRGKPGGRLASATERILELREPPPSALLGPLASPRTRCTTPAPKHTHNAHTA</sequence>
<dbReference type="EMBL" id="VSRR010037248">
    <property type="protein sequence ID" value="MPC73660.1"/>
    <property type="molecule type" value="Genomic_DNA"/>
</dbReference>
<name>A0A5B7HMK6_PORTR</name>
<keyword evidence="3" id="KW-1185">Reference proteome</keyword>
<protein>
    <submittedName>
        <fullName evidence="2">Uncharacterized protein</fullName>
    </submittedName>
</protein>
<dbReference type="AlphaFoldDB" id="A0A5B7HMK6"/>